<dbReference type="InterPro" id="IPR000277">
    <property type="entry name" value="Cys/Met-Metab_PyrdxlP-dep_enz"/>
</dbReference>
<dbReference type="InterPro" id="IPR054542">
    <property type="entry name" value="Cys_met_metab_PP"/>
</dbReference>
<dbReference type="NCBIfam" id="NF005455">
    <property type="entry name" value="PRK07049.1"/>
    <property type="match status" value="1"/>
</dbReference>
<proteinExistence type="inferred from homology"/>
<organism evidence="4 5">
    <name type="scientific">Carboxylicivirga linearis</name>
    <dbReference type="NCBI Taxonomy" id="1628157"/>
    <lineage>
        <taxon>Bacteria</taxon>
        <taxon>Pseudomonadati</taxon>
        <taxon>Bacteroidota</taxon>
        <taxon>Bacteroidia</taxon>
        <taxon>Marinilabiliales</taxon>
        <taxon>Marinilabiliaceae</taxon>
        <taxon>Carboxylicivirga</taxon>
    </lineage>
</organism>
<dbReference type="Pfam" id="PF01053">
    <property type="entry name" value="Cys_Met_Meta_PP"/>
    <property type="match status" value="1"/>
</dbReference>
<accession>A0ABS5JQX5</accession>
<dbReference type="PIRSF" id="PIRSF001434">
    <property type="entry name" value="CGS"/>
    <property type="match status" value="1"/>
</dbReference>
<dbReference type="SUPFAM" id="SSF53383">
    <property type="entry name" value="PLP-dependent transferases"/>
    <property type="match status" value="1"/>
</dbReference>
<dbReference type="Proteomes" id="UP000708576">
    <property type="component" value="Unassembled WGS sequence"/>
</dbReference>
<reference evidence="4 5" key="1">
    <citation type="journal article" date="2015" name="Int. J. Syst. Evol. Microbiol.">
        <title>Carboxylicivirga linearis sp. nov., isolated from a sea cucumber culture pond.</title>
        <authorList>
            <person name="Wang F.Q."/>
            <person name="Zhou Y.X."/>
            <person name="Lin X.Z."/>
            <person name="Chen G.J."/>
            <person name="Du Z.J."/>
        </authorList>
    </citation>
    <scope>NUCLEOTIDE SEQUENCE [LARGE SCALE GENOMIC DNA]</scope>
    <source>
        <strain evidence="4 5">FB218</strain>
    </source>
</reference>
<dbReference type="RefSeq" id="WP_212213401.1">
    <property type="nucleotide sequence ID" value="NZ_JAGUCO010000001.1"/>
</dbReference>
<dbReference type="InterPro" id="IPR015424">
    <property type="entry name" value="PyrdxlP-dep_Trfase"/>
</dbReference>
<comment type="cofactor">
    <cofactor evidence="1 3">
        <name>pyridoxal 5'-phosphate</name>
        <dbReference type="ChEBI" id="CHEBI:597326"/>
    </cofactor>
</comment>
<evidence type="ECO:0000313" key="5">
    <source>
        <dbReference type="Proteomes" id="UP000708576"/>
    </source>
</evidence>
<comment type="similarity">
    <text evidence="3">Belongs to the trans-sulfuration enzymes family.</text>
</comment>
<dbReference type="PANTHER" id="PTHR11808:SF86">
    <property type="entry name" value="METHIONINE GAMMA-LYASE"/>
    <property type="match status" value="1"/>
</dbReference>
<protein>
    <submittedName>
        <fullName evidence="4">Cystathionine gamma-synthase family protein</fullName>
    </submittedName>
</protein>
<dbReference type="PANTHER" id="PTHR11808">
    <property type="entry name" value="TRANS-SULFURATION ENZYME FAMILY MEMBER"/>
    <property type="match status" value="1"/>
</dbReference>
<dbReference type="EMBL" id="JAGUCO010000001">
    <property type="protein sequence ID" value="MBS2097264.1"/>
    <property type="molecule type" value="Genomic_DNA"/>
</dbReference>
<comment type="caution">
    <text evidence="4">The sequence shown here is derived from an EMBL/GenBank/DDBJ whole genome shotgun (WGS) entry which is preliminary data.</text>
</comment>
<dbReference type="Gene3D" id="3.40.640.10">
    <property type="entry name" value="Type I PLP-dependent aspartate aminotransferase-like (Major domain)"/>
    <property type="match status" value="1"/>
</dbReference>
<name>A0ABS5JQX5_9BACT</name>
<dbReference type="Gene3D" id="3.90.1150.10">
    <property type="entry name" value="Aspartate Aminotransferase, domain 1"/>
    <property type="match status" value="1"/>
</dbReference>
<sequence>MKKRKLQPESLMMSLGYNAHEHQGAAKCPIYQTSTFVFNSCEEGKDFFELAYGLRDKKEGEEMGMIYSRLDHPNMNILEKRLAAWDEADAGAFFSSGMAAISTSILTFVKPGDVLLFSSPVYGGTDHFIHHVLPQFNIGVVGFVKGEKEETIIERVEKSYPGRRPSMIYVETPGNPTNSIIDIEMTSRIAKYFSTKDSKCVLAVDNTFLGPVFQHPLQFGADLVIYSATKFIGGHSDVVAGACTGSDQLISQIKGMRTFFGSQLDPNSSWLLQRSLETVKVRMEAQAKSAQIIAKYLKNHPLVEKIHYLGYLENDSELKEIFDRQCLSTGSMIAFEITGGEKEAFLFLNNLKLFKLAVSLGSTESLAEHPATMTHVDVSPEDRVKLGISPSLVRLSIGLENPQDLIDQIENAFEVVKKANSSAVC</sequence>
<dbReference type="InterPro" id="IPR015422">
    <property type="entry name" value="PyrdxlP-dep_Trfase_small"/>
</dbReference>
<dbReference type="PROSITE" id="PS00868">
    <property type="entry name" value="CYS_MET_METAB_PP"/>
    <property type="match status" value="1"/>
</dbReference>
<keyword evidence="5" id="KW-1185">Reference proteome</keyword>
<gene>
    <name evidence="4" type="ORF">KEM10_03175</name>
</gene>
<evidence type="ECO:0000256" key="3">
    <source>
        <dbReference type="RuleBase" id="RU362118"/>
    </source>
</evidence>
<evidence type="ECO:0000313" key="4">
    <source>
        <dbReference type="EMBL" id="MBS2097264.1"/>
    </source>
</evidence>
<dbReference type="InterPro" id="IPR015421">
    <property type="entry name" value="PyrdxlP-dep_Trfase_major"/>
</dbReference>
<dbReference type="CDD" id="cd00614">
    <property type="entry name" value="CGS_like"/>
    <property type="match status" value="1"/>
</dbReference>
<keyword evidence="2 3" id="KW-0663">Pyridoxal phosphate</keyword>
<evidence type="ECO:0000256" key="2">
    <source>
        <dbReference type="ARBA" id="ARBA00022898"/>
    </source>
</evidence>
<evidence type="ECO:0000256" key="1">
    <source>
        <dbReference type="ARBA" id="ARBA00001933"/>
    </source>
</evidence>